<keyword evidence="2" id="KW-1185">Reference proteome</keyword>
<feature type="non-terminal residue" evidence="1">
    <location>
        <position position="1"/>
    </location>
</feature>
<evidence type="ECO:0000313" key="2">
    <source>
        <dbReference type="Proteomes" id="UP000789366"/>
    </source>
</evidence>
<proteinExistence type="predicted"/>
<dbReference type="EMBL" id="CAJVPW010014810">
    <property type="protein sequence ID" value="CAG8656638.1"/>
    <property type="molecule type" value="Genomic_DNA"/>
</dbReference>
<reference evidence="1" key="1">
    <citation type="submission" date="2021-06" db="EMBL/GenBank/DDBJ databases">
        <authorList>
            <person name="Kallberg Y."/>
            <person name="Tangrot J."/>
            <person name="Rosling A."/>
        </authorList>
    </citation>
    <scope>NUCLEOTIDE SEQUENCE</scope>
    <source>
        <strain evidence="1">28 12/20/2015</strain>
    </source>
</reference>
<name>A0ACA9NHT9_9GLOM</name>
<organism evidence="1 2">
    <name type="scientific">Cetraspora pellucida</name>
    <dbReference type="NCBI Taxonomy" id="1433469"/>
    <lineage>
        <taxon>Eukaryota</taxon>
        <taxon>Fungi</taxon>
        <taxon>Fungi incertae sedis</taxon>
        <taxon>Mucoromycota</taxon>
        <taxon>Glomeromycotina</taxon>
        <taxon>Glomeromycetes</taxon>
        <taxon>Diversisporales</taxon>
        <taxon>Gigasporaceae</taxon>
        <taxon>Cetraspora</taxon>
    </lineage>
</organism>
<protein>
    <submittedName>
        <fullName evidence="1">16381_t:CDS:1</fullName>
    </submittedName>
</protein>
<evidence type="ECO:0000313" key="1">
    <source>
        <dbReference type="EMBL" id="CAG8656638.1"/>
    </source>
</evidence>
<accession>A0ACA9NHT9</accession>
<gene>
    <name evidence="1" type="ORF">SPELUC_LOCUS9111</name>
</gene>
<sequence>SGLDKNAENLKELKNMGFVITKIGERKLKGLENAEILSIVYPERLKGRLNKNISKSRNSIKGVQNYEPITTSQCVRKLEFLCLRLERVVSGNVSHRTSRNSKIDHLAGLLTSHVRDNADDEVLMRIMESLITRIENAISTLYLKKVGRFARVLEELGDALALDPDHIVHALQMYAQVTKMSK</sequence>
<dbReference type="Proteomes" id="UP000789366">
    <property type="component" value="Unassembled WGS sequence"/>
</dbReference>
<comment type="caution">
    <text evidence="1">The sequence shown here is derived from an EMBL/GenBank/DDBJ whole genome shotgun (WGS) entry which is preliminary data.</text>
</comment>